<dbReference type="InterPro" id="IPR017853">
    <property type="entry name" value="GH"/>
</dbReference>
<name>A0A182X5B9_ANOQN</name>
<dbReference type="GO" id="GO:0005975">
    <property type="term" value="P:carbohydrate metabolic process"/>
    <property type="evidence" value="ECO:0007669"/>
    <property type="project" value="InterPro"/>
</dbReference>
<reference evidence="4" key="1">
    <citation type="submission" date="2020-05" db="UniProtKB">
        <authorList>
            <consortium name="EnsemblMetazoa"/>
        </authorList>
    </citation>
    <scope>IDENTIFICATION</scope>
    <source>
        <strain evidence="4">SANGQUA</strain>
    </source>
</reference>
<evidence type="ECO:0000313" key="5">
    <source>
        <dbReference type="Proteomes" id="UP000076407"/>
    </source>
</evidence>
<feature type="domain" description="GH18" evidence="3">
    <location>
        <begin position="26"/>
        <end position="357"/>
    </location>
</feature>
<proteinExistence type="predicted"/>
<dbReference type="Proteomes" id="UP000076407">
    <property type="component" value="Unassembled WGS sequence"/>
</dbReference>
<feature type="chain" id="PRO_5012881760" description="GH18 domain-containing protein" evidence="2">
    <location>
        <begin position="25"/>
        <end position="556"/>
    </location>
</feature>
<organism evidence="4 5">
    <name type="scientific">Anopheles quadriannulatus</name>
    <name type="common">Mosquito</name>
    <dbReference type="NCBI Taxonomy" id="34691"/>
    <lineage>
        <taxon>Eukaryota</taxon>
        <taxon>Metazoa</taxon>
        <taxon>Ecdysozoa</taxon>
        <taxon>Arthropoda</taxon>
        <taxon>Hexapoda</taxon>
        <taxon>Insecta</taxon>
        <taxon>Pterygota</taxon>
        <taxon>Neoptera</taxon>
        <taxon>Endopterygota</taxon>
        <taxon>Diptera</taxon>
        <taxon>Nematocera</taxon>
        <taxon>Culicoidea</taxon>
        <taxon>Culicidae</taxon>
        <taxon>Anophelinae</taxon>
        <taxon>Anopheles</taxon>
    </lineage>
</organism>
<dbReference type="PANTHER" id="PTHR43907">
    <property type="entry name" value="SLEI FAMILY PROTEIN"/>
    <property type="match status" value="1"/>
</dbReference>
<dbReference type="SMART" id="SM00636">
    <property type="entry name" value="Glyco_18"/>
    <property type="match status" value="1"/>
</dbReference>
<dbReference type="Pfam" id="PF00704">
    <property type="entry name" value="Glyco_hydro_18"/>
    <property type="match status" value="1"/>
</dbReference>
<dbReference type="InterPro" id="IPR011583">
    <property type="entry name" value="Chitinase_II/V-like_cat"/>
</dbReference>
<feature type="signal peptide" evidence="2">
    <location>
        <begin position="1"/>
        <end position="24"/>
    </location>
</feature>
<dbReference type="AlphaFoldDB" id="A0A182X5B9"/>
<dbReference type="VEuPathDB" id="VectorBase:AQUA005005"/>
<evidence type="ECO:0000259" key="3">
    <source>
        <dbReference type="PROSITE" id="PS51910"/>
    </source>
</evidence>
<protein>
    <recommendedName>
        <fullName evidence="3">GH18 domain-containing protein</fullName>
    </recommendedName>
</protein>
<dbReference type="STRING" id="34691.A0A182X5B9"/>
<dbReference type="SUPFAM" id="SSF51445">
    <property type="entry name" value="(Trans)glycosidases"/>
    <property type="match status" value="1"/>
</dbReference>
<dbReference type="Gene3D" id="3.10.50.10">
    <property type="match status" value="1"/>
</dbReference>
<dbReference type="Gene3D" id="3.20.20.80">
    <property type="entry name" value="Glycosidases"/>
    <property type="match status" value="1"/>
</dbReference>
<dbReference type="PANTHER" id="PTHR43907:SF1">
    <property type="entry name" value="GH18 DOMAIN-CONTAINING PROTEIN"/>
    <property type="match status" value="1"/>
</dbReference>
<accession>A0A182X5B9</accession>
<dbReference type="InterPro" id="IPR001223">
    <property type="entry name" value="Glyco_hydro18_cat"/>
</dbReference>
<evidence type="ECO:0000313" key="4">
    <source>
        <dbReference type="EnsemblMetazoa" id="AQUA005005-PA"/>
    </source>
</evidence>
<evidence type="ECO:0000256" key="2">
    <source>
        <dbReference type="SAM" id="SignalP"/>
    </source>
</evidence>
<keyword evidence="5" id="KW-1185">Reference proteome</keyword>
<sequence length="556" mass="61478">MDRYLLSCLLLVCMVLAYPSEISAQRSRVCFAQSGDYSTATSIGFCSHAVYIALNPTSKAFVGILNPANDADDLLGGIRKFANLKKTYPYVDLYMGVLGSISAGNILWLNQQASRKTFIDLLVTKMASYPEMSGVYLDFDGLTNLYQNWYALFVAELNTALTAKNLKLITALPWDASASGDIYYSSTLSTLPFNVIKMHEEMYSTVATTSTRPISPLFSLAAPFNDETKTIYNNVFRWVLKGFLTTQLVVSLPMYSLKFTTSGGSQFGAAMTAVTKDTYCNALLFGSKNTLGAPQAGEGFAYSSSTFYTYNTPASLVDKLQFVIATNMGGVGVYSLDQAGSQNAEMLRQVTSVLAPTPPASVSYPPVGDAMCGVPVTFPAPLTTTTAATTTAAATEEVPLLLQEEAQLLREEVPLLQEVVPLLEVVLLLQEEVPLLQEEVLLLQEEAQLLREEVPLLLEVVLLLQEEAQLLQEEVPLRQEVAPLLQEVVQQLLVVAPLLLEEALLHQTQHRQLRHQPVHHQPRLQRQLRRLLRRLILAILRSRKITELWSRNTVRT</sequence>
<dbReference type="InterPro" id="IPR029070">
    <property type="entry name" value="Chitinase_insertion_sf"/>
</dbReference>
<dbReference type="GO" id="GO:0008061">
    <property type="term" value="F:chitin binding"/>
    <property type="evidence" value="ECO:0007669"/>
    <property type="project" value="InterPro"/>
</dbReference>
<dbReference type="EnsemblMetazoa" id="AQUA005005-RA">
    <property type="protein sequence ID" value="AQUA005005-PA"/>
    <property type="gene ID" value="AQUA005005"/>
</dbReference>
<keyword evidence="1 2" id="KW-0732">Signal</keyword>
<dbReference type="PROSITE" id="PS51910">
    <property type="entry name" value="GH18_2"/>
    <property type="match status" value="1"/>
</dbReference>
<evidence type="ECO:0000256" key="1">
    <source>
        <dbReference type="ARBA" id="ARBA00022729"/>
    </source>
</evidence>